<feature type="chain" id="PRO_5002543171" evidence="1">
    <location>
        <begin position="23"/>
        <end position="164"/>
    </location>
</feature>
<dbReference type="AlphaFoldDB" id="A0A0G2DTJ0"/>
<keyword evidence="5" id="KW-1185">Reference proteome</keyword>
<evidence type="ECO:0000313" key="4">
    <source>
        <dbReference type="Proteomes" id="UP000034182"/>
    </source>
</evidence>
<feature type="signal peptide" evidence="1">
    <location>
        <begin position="1"/>
        <end position="22"/>
    </location>
</feature>
<dbReference type="EMBL" id="JAJVCZ030000004">
    <property type="protein sequence ID" value="KAL0260326.1"/>
    <property type="molecule type" value="Genomic_DNA"/>
</dbReference>
<reference evidence="2 5" key="3">
    <citation type="submission" date="2024-02" db="EMBL/GenBank/DDBJ databases">
        <title>De novo assembly and annotation of 12 fungi associated with fruit tree decline syndrome in Ontario, Canada.</title>
        <authorList>
            <person name="Sulman M."/>
            <person name="Ellouze W."/>
            <person name="Ilyukhin E."/>
        </authorList>
    </citation>
    <scope>NUCLEOTIDE SEQUENCE [LARGE SCALE GENOMIC DNA]</scope>
    <source>
        <strain evidence="2 5">FDS-637</strain>
    </source>
</reference>
<proteinExistence type="predicted"/>
<evidence type="ECO:0000313" key="2">
    <source>
        <dbReference type="EMBL" id="KAL0260326.1"/>
    </source>
</evidence>
<dbReference type="GeneID" id="92008097"/>
<accession>A0A0G2DTJ0</accession>
<comment type="caution">
    <text evidence="3">The sequence shown here is derived from an EMBL/GenBank/DDBJ whole genome shotgun (WGS) entry which is preliminary data.</text>
</comment>
<organism evidence="3 4">
    <name type="scientific">Diplodia seriata</name>
    <dbReference type="NCBI Taxonomy" id="420778"/>
    <lineage>
        <taxon>Eukaryota</taxon>
        <taxon>Fungi</taxon>
        <taxon>Dikarya</taxon>
        <taxon>Ascomycota</taxon>
        <taxon>Pezizomycotina</taxon>
        <taxon>Dothideomycetes</taxon>
        <taxon>Dothideomycetes incertae sedis</taxon>
        <taxon>Botryosphaeriales</taxon>
        <taxon>Botryosphaeriaceae</taxon>
        <taxon>Diplodia</taxon>
    </lineage>
</organism>
<dbReference type="RefSeq" id="XP_066633355.1">
    <property type="nucleotide sequence ID" value="XM_066775474.1"/>
</dbReference>
<dbReference type="EMBL" id="LAQI01000287">
    <property type="protein sequence ID" value="KKY13571.1"/>
    <property type="molecule type" value="Genomic_DNA"/>
</dbReference>
<evidence type="ECO:0000256" key="1">
    <source>
        <dbReference type="SAM" id="SignalP"/>
    </source>
</evidence>
<evidence type="ECO:0000313" key="5">
    <source>
        <dbReference type="Proteomes" id="UP001430584"/>
    </source>
</evidence>
<dbReference type="Proteomes" id="UP001430584">
    <property type="component" value="Unassembled WGS sequence"/>
</dbReference>
<reference evidence="3 4" key="2">
    <citation type="submission" date="2015-05" db="EMBL/GenBank/DDBJ databases">
        <title>Distinctive expansion of gene families associated with plant cell wall degradation and secondary metabolism in the genomes of grapevine trunk pathogens.</title>
        <authorList>
            <person name="Lawrence D.P."/>
            <person name="Travadon R."/>
            <person name="Rolshausen P.E."/>
            <person name="Baumgartner K."/>
        </authorList>
    </citation>
    <scope>NUCLEOTIDE SEQUENCE [LARGE SCALE GENOMIC DNA]</scope>
    <source>
        <strain evidence="3">DS831</strain>
    </source>
</reference>
<gene>
    <name evidence="2" type="ORF">SLS55_004012</name>
    <name evidence="3" type="ORF">UCDDS831_g08884</name>
</gene>
<protein>
    <submittedName>
        <fullName evidence="3">Uncharacterized protein</fullName>
    </submittedName>
</protein>
<reference evidence="3 4" key="1">
    <citation type="submission" date="2015-03" db="EMBL/GenBank/DDBJ databases">
        <authorList>
            <person name="Morales-Cruz A."/>
            <person name="Amrine K.C."/>
            <person name="Cantu D."/>
        </authorList>
    </citation>
    <scope>NUCLEOTIDE SEQUENCE [LARGE SCALE GENOMIC DNA]</scope>
    <source>
        <strain evidence="3">DS831</strain>
    </source>
</reference>
<dbReference type="Proteomes" id="UP000034182">
    <property type="component" value="Unassembled WGS sequence"/>
</dbReference>
<name>A0A0G2DTJ0_9PEZI</name>
<evidence type="ECO:0000313" key="3">
    <source>
        <dbReference type="EMBL" id="KKY13571.1"/>
    </source>
</evidence>
<keyword evidence="1" id="KW-0732">Signal</keyword>
<sequence length="164" mass="17857">MFHKSIIPALLAVGALQQVTLAAPTDTTPNTLQSRAWDGAVAIPDGKDAAISYTCDSGAVADWSITKDTINEDCITIPGGADNFEMNYNTDVYADFSVWTYVNGDCTEIDYGWWKNIWGKTGVSSSYAKGACMGDPSFAVQENKDTAKWNSFQVSYVKKEDIGR</sequence>